<dbReference type="STRING" id="909613.UO65_3439"/>
<dbReference type="EMBL" id="AYXG01000122">
    <property type="protein sequence ID" value="EWC61252.1"/>
    <property type="molecule type" value="Genomic_DNA"/>
</dbReference>
<keyword evidence="2" id="KW-1185">Reference proteome</keyword>
<gene>
    <name evidence="1" type="ORF">UO65_3439</name>
</gene>
<evidence type="ECO:0000313" key="1">
    <source>
        <dbReference type="EMBL" id="EWC61252.1"/>
    </source>
</evidence>
<accession>W7IWQ3</accession>
<name>W7IWQ3_9PSEU</name>
<dbReference type="AlphaFoldDB" id="W7IWQ3"/>
<protein>
    <submittedName>
        <fullName evidence="1">Phage protein</fullName>
    </submittedName>
</protein>
<comment type="caution">
    <text evidence="1">The sequence shown here is derived from an EMBL/GenBank/DDBJ whole genome shotgun (WGS) entry which is preliminary data.</text>
</comment>
<dbReference type="Proteomes" id="UP000019277">
    <property type="component" value="Unassembled WGS sequence"/>
</dbReference>
<dbReference type="eggNOG" id="ENOG5032T75">
    <property type="taxonomic scope" value="Bacteria"/>
</dbReference>
<reference evidence="1 2" key="1">
    <citation type="journal article" date="2014" name="Genome Announc.">
        <title>Draft Genome Sequence of the Antitrypanosomally Active Sponge-Associated Bacterium Actinokineospora sp. Strain EG49.</title>
        <authorList>
            <person name="Harjes J."/>
            <person name="Ryu T."/>
            <person name="Abdelmohsen U.R."/>
            <person name="Moitinho-Silva L."/>
            <person name="Horn H."/>
            <person name="Ravasi T."/>
            <person name="Hentschel U."/>
        </authorList>
    </citation>
    <scope>NUCLEOTIDE SEQUENCE [LARGE SCALE GENOMIC DNA]</scope>
    <source>
        <strain evidence="1 2">EG49</strain>
    </source>
</reference>
<proteinExistence type="predicted"/>
<organism evidence="1 2">
    <name type="scientific">Actinokineospora spheciospongiae</name>
    <dbReference type="NCBI Taxonomy" id="909613"/>
    <lineage>
        <taxon>Bacteria</taxon>
        <taxon>Bacillati</taxon>
        <taxon>Actinomycetota</taxon>
        <taxon>Actinomycetes</taxon>
        <taxon>Pseudonocardiales</taxon>
        <taxon>Pseudonocardiaceae</taxon>
        <taxon>Actinokineospora</taxon>
    </lineage>
</organism>
<evidence type="ECO:0000313" key="2">
    <source>
        <dbReference type="Proteomes" id="UP000019277"/>
    </source>
</evidence>
<dbReference type="OrthoDB" id="3689934at2"/>
<dbReference type="RefSeq" id="WP_152552127.1">
    <property type="nucleotide sequence ID" value="NZ_AYXG01000122.1"/>
</dbReference>
<sequence length="178" mass="19478">MIRLLGNRGISYPDEMIGDRDSRGILWARTPLAHGQGTPEFGLVHAARQRRAMRKLLCQVCAAPADQTDDGILWVLLDHRTDWPSWPTGMGVTEPPICAPCLTISTRACPALRKGHAIIRATHAPLAGVHGALYAPSPTSPRPTPLGPETLHYDSPRLPWLLASHLVRELLDTTILNP</sequence>